<keyword evidence="3 6" id="KW-0808">Transferase</keyword>
<dbReference type="GO" id="GO:0070041">
    <property type="term" value="F:rRNA (uridine-C5-)-methyltransferase activity"/>
    <property type="evidence" value="ECO:0007669"/>
    <property type="project" value="UniProtKB-ARBA"/>
</dbReference>
<dbReference type="InterPro" id="IPR030391">
    <property type="entry name" value="MeTrfase_TrmA_CS"/>
</dbReference>
<dbReference type="EMBL" id="QVTD01000008">
    <property type="protein sequence ID" value="RFU62940.1"/>
    <property type="molecule type" value="Genomic_DNA"/>
</dbReference>
<evidence type="ECO:0000313" key="9">
    <source>
        <dbReference type="EMBL" id="RFU62940.1"/>
    </source>
</evidence>
<keyword evidence="10" id="KW-1185">Reference proteome</keyword>
<feature type="binding site" evidence="6">
    <location>
        <position position="321"/>
    </location>
    <ligand>
        <name>S-adenosyl-L-methionine</name>
        <dbReference type="ChEBI" id="CHEBI:59789"/>
    </ligand>
</feature>
<evidence type="ECO:0000256" key="7">
    <source>
        <dbReference type="PROSITE-ProRule" id="PRU10015"/>
    </source>
</evidence>
<dbReference type="InterPro" id="IPR010280">
    <property type="entry name" value="U5_MeTrfase_fam"/>
</dbReference>
<dbReference type="PANTHER" id="PTHR11061">
    <property type="entry name" value="RNA M5U METHYLTRANSFERASE"/>
    <property type="match status" value="1"/>
</dbReference>
<evidence type="ECO:0000256" key="6">
    <source>
        <dbReference type="PROSITE-ProRule" id="PRU01024"/>
    </source>
</evidence>
<evidence type="ECO:0000256" key="4">
    <source>
        <dbReference type="ARBA" id="ARBA00022691"/>
    </source>
</evidence>
<sequence>MANHQDTKLELKQTFPLTIKRLGINGEGVGYFKKKVVFVPGALPGEEIVAEATKVEPKFSEARIKKIRKPSPHRVKPPCPVFEECGGCQLQHLRYSQQLIEKRDIVIQSMERYTRIPLEPHQVKETIGMENPWNYRNKSQFQVGLKDGEVIAGLYGLNSHRLIDLPNCMVQHPASNTATSVIKRILKDLNISIYNEKKKKGIVRTVITRVGFQTGEVQVVIVTSTDELPKKDLIIKAITEQLPEVKSIVQNVNNKNTSLIFGEKTVHLAGEQVINETLGDLSYELSARTFFQLNPVQTVKLYDEVKKAAALTGKERVVDAYCGVGTIGLWLSEGAKEVRGMDVIKESIKDARKNAERHNRKNVKYEVGKAEQILPKWIKEGWRPDVLVVDPPRTGCDDALLQTILKVKPKKVVYVSCNPSTLAKDLQTLSKLYKVEYMQPVDMFPQTSHVEVIVKLVLKGTDE</sequence>
<protein>
    <submittedName>
        <fullName evidence="9">23S rRNA (Uracil(1939)-C(5))-methyltransferase RlmD</fullName>
        <ecNumber evidence="9">2.1.1.190</ecNumber>
    </submittedName>
</protein>
<dbReference type="AlphaFoldDB" id="A0A372LBV3"/>
<comment type="similarity">
    <text evidence="6">Belongs to the class I-like SAM-binding methyltransferase superfamily. RNA M5U methyltransferase family.</text>
</comment>
<dbReference type="CDD" id="cd02440">
    <property type="entry name" value="AdoMet_MTases"/>
    <property type="match status" value="1"/>
</dbReference>
<evidence type="ECO:0000256" key="3">
    <source>
        <dbReference type="ARBA" id="ARBA00022679"/>
    </source>
</evidence>
<dbReference type="PROSITE" id="PS51687">
    <property type="entry name" value="SAM_MT_RNA_M5U"/>
    <property type="match status" value="1"/>
</dbReference>
<feature type="binding site" evidence="6">
    <location>
        <position position="292"/>
    </location>
    <ligand>
        <name>S-adenosyl-L-methionine</name>
        <dbReference type="ChEBI" id="CHEBI:59789"/>
    </ligand>
</feature>
<keyword evidence="1" id="KW-0004">4Fe-4S</keyword>
<name>A0A372LBV3_9BACI</name>
<dbReference type="GO" id="GO:0070475">
    <property type="term" value="P:rRNA base methylation"/>
    <property type="evidence" value="ECO:0007669"/>
    <property type="project" value="TreeGrafter"/>
</dbReference>
<feature type="active site" evidence="7">
    <location>
        <position position="417"/>
    </location>
</feature>
<evidence type="ECO:0000256" key="2">
    <source>
        <dbReference type="ARBA" id="ARBA00022603"/>
    </source>
</evidence>
<gene>
    <name evidence="9" type="primary">rlmD</name>
    <name evidence="9" type="ORF">D0466_13405</name>
</gene>
<dbReference type="PROSITE" id="PS50926">
    <property type="entry name" value="TRAM"/>
    <property type="match status" value="1"/>
</dbReference>
<dbReference type="NCBIfam" id="TIGR00479">
    <property type="entry name" value="rumA"/>
    <property type="match status" value="1"/>
</dbReference>
<keyword evidence="2 6" id="KW-0489">Methyltransferase</keyword>
<dbReference type="FunFam" id="2.40.50.1070:FF:000003">
    <property type="entry name" value="23S rRNA (Uracil-5-)-methyltransferase RumA"/>
    <property type="match status" value="1"/>
</dbReference>
<organism evidence="9 10">
    <name type="scientific">Peribacillus glennii</name>
    <dbReference type="NCBI Taxonomy" id="2303991"/>
    <lineage>
        <taxon>Bacteria</taxon>
        <taxon>Bacillati</taxon>
        <taxon>Bacillota</taxon>
        <taxon>Bacilli</taxon>
        <taxon>Bacillales</taxon>
        <taxon>Bacillaceae</taxon>
        <taxon>Peribacillus</taxon>
    </lineage>
</organism>
<evidence type="ECO:0000256" key="1">
    <source>
        <dbReference type="ARBA" id="ARBA00022485"/>
    </source>
</evidence>
<dbReference type="PROSITE" id="PS01231">
    <property type="entry name" value="TRMA_2"/>
    <property type="match status" value="1"/>
</dbReference>
<dbReference type="PANTHER" id="PTHR11061:SF45">
    <property type="match status" value="1"/>
</dbReference>
<dbReference type="Gene3D" id="2.40.50.140">
    <property type="entry name" value="Nucleic acid-binding proteins"/>
    <property type="match status" value="1"/>
</dbReference>
<dbReference type="FunFam" id="3.40.50.150:FF:000009">
    <property type="entry name" value="23S rRNA (Uracil(1939)-C(5))-methyltransferase RlmD"/>
    <property type="match status" value="1"/>
</dbReference>
<keyword evidence="4 6" id="KW-0949">S-adenosyl-L-methionine</keyword>
<reference evidence="9 10" key="1">
    <citation type="submission" date="2018-08" db="EMBL/GenBank/DDBJ databases">
        <title>Bacillus chawlae sp. nov., Bacillus glennii sp. nov., and Bacillus saganii sp. nov. Isolated from the Vehicle Assembly Building at Kennedy Space Center where the Viking Spacecraft were Assembled.</title>
        <authorList>
            <person name="Seuylemezian A."/>
            <person name="Vaishampayan P."/>
        </authorList>
    </citation>
    <scope>NUCLEOTIDE SEQUENCE [LARGE SCALE GENOMIC DNA]</scope>
    <source>
        <strain evidence="9 10">V44-8</strain>
    </source>
</reference>
<feature type="active site" description="Nucleophile" evidence="6">
    <location>
        <position position="417"/>
    </location>
</feature>
<dbReference type="GO" id="GO:0051539">
    <property type="term" value="F:4 iron, 4 sulfur cluster binding"/>
    <property type="evidence" value="ECO:0007669"/>
    <property type="project" value="UniProtKB-KW"/>
</dbReference>
<dbReference type="Proteomes" id="UP000262939">
    <property type="component" value="Unassembled WGS sequence"/>
</dbReference>
<accession>A0A372LBV3</accession>
<keyword evidence="1" id="KW-0479">Metal-binding</keyword>
<feature type="binding site" evidence="6">
    <location>
        <position position="342"/>
    </location>
    <ligand>
        <name>S-adenosyl-L-methionine</name>
        <dbReference type="ChEBI" id="CHEBI:59789"/>
    </ligand>
</feature>
<dbReference type="Pfam" id="PF05958">
    <property type="entry name" value="tRNA_U5-meth_tr"/>
    <property type="match status" value="1"/>
</dbReference>
<dbReference type="OrthoDB" id="9804590at2"/>
<dbReference type="Pfam" id="PF01938">
    <property type="entry name" value="TRAM"/>
    <property type="match status" value="1"/>
</dbReference>
<dbReference type="SUPFAM" id="SSF50249">
    <property type="entry name" value="Nucleic acid-binding proteins"/>
    <property type="match status" value="1"/>
</dbReference>
<dbReference type="InterPro" id="IPR030390">
    <property type="entry name" value="MeTrfase_TrmA_AS"/>
</dbReference>
<comment type="caution">
    <text evidence="9">The sequence shown here is derived from an EMBL/GenBank/DDBJ whole genome shotgun (WGS) entry which is preliminary data.</text>
</comment>
<dbReference type="EC" id="2.1.1.190" evidence="9"/>
<dbReference type="InterPro" id="IPR012340">
    <property type="entry name" value="NA-bd_OB-fold"/>
</dbReference>
<feature type="binding site" evidence="6">
    <location>
        <position position="390"/>
    </location>
    <ligand>
        <name>S-adenosyl-L-methionine</name>
        <dbReference type="ChEBI" id="CHEBI:59789"/>
    </ligand>
</feature>
<dbReference type="InterPro" id="IPR029063">
    <property type="entry name" value="SAM-dependent_MTases_sf"/>
</dbReference>
<dbReference type="FunFam" id="2.40.50.140:FF:000097">
    <property type="entry name" value="23S rRNA (uracil(1939)-C(5))-methyltransferase RlmD"/>
    <property type="match status" value="1"/>
</dbReference>
<evidence type="ECO:0000313" key="10">
    <source>
        <dbReference type="Proteomes" id="UP000262939"/>
    </source>
</evidence>
<dbReference type="RefSeq" id="WP_117323067.1">
    <property type="nucleotide sequence ID" value="NZ_QVTD01000008.1"/>
</dbReference>
<keyword evidence="5" id="KW-0411">Iron-sulfur</keyword>
<dbReference type="Gene3D" id="3.40.50.150">
    <property type="entry name" value="Vaccinia Virus protein VP39"/>
    <property type="match status" value="1"/>
</dbReference>
<dbReference type="SUPFAM" id="SSF53335">
    <property type="entry name" value="S-adenosyl-L-methionine-dependent methyltransferases"/>
    <property type="match status" value="1"/>
</dbReference>
<dbReference type="PROSITE" id="PS01230">
    <property type="entry name" value="TRMA_1"/>
    <property type="match status" value="1"/>
</dbReference>
<proteinExistence type="inferred from homology"/>
<keyword evidence="1" id="KW-0408">Iron</keyword>
<evidence type="ECO:0000256" key="5">
    <source>
        <dbReference type="ARBA" id="ARBA00023014"/>
    </source>
</evidence>
<feature type="domain" description="TRAM" evidence="8">
    <location>
        <begin position="8"/>
        <end position="66"/>
    </location>
</feature>
<dbReference type="InterPro" id="IPR002792">
    <property type="entry name" value="TRAM_dom"/>
</dbReference>
<dbReference type="Gene3D" id="2.40.50.1070">
    <property type="match status" value="1"/>
</dbReference>
<evidence type="ECO:0000259" key="8">
    <source>
        <dbReference type="PROSITE" id="PS50926"/>
    </source>
</evidence>